<comment type="caution">
    <text evidence="2">The sequence shown here is derived from an EMBL/GenBank/DDBJ whole genome shotgun (WGS) entry which is preliminary data.</text>
</comment>
<feature type="region of interest" description="Disordered" evidence="1">
    <location>
        <begin position="150"/>
        <end position="174"/>
    </location>
</feature>
<gene>
    <name evidence="2" type="ORF">NP233_g7274</name>
</gene>
<reference evidence="2" key="1">
    <citation type="submission" date="2022-07" db="EMBL/GenBank/DDBJ databases">
        <title>Genome Sequence of Leucocoprinus birnbaumii.</title>
        <authorList>
            <person name="Buettner E."/>
        </authorList>
    </citation>
    <scope>NUCLEOTIDE SEQUENCE</scope>
    <source>
        <strain evidence="2">VT141</strain>
    </source>
</reference>
<dbReference type="AlphaFoldDB" id="A0AAD5VPN9"/>
<proteinExistence type="predicted"/>
<dbReference type="EMBL" id="JANIEX010000521">
    <property type="protein sequence ID" value="KAJ3565999.1"/>
    <property type="molecule type" value="Genomic_DNA"/>
</dbReference>
<protein>
    <submittedName>
        <fullName evidence="2">Uncharacterized protein</fullName>
    </submittedName>
</protein>
<evidence type="ECO:0000256" key="1">
    <source>
        <dbReference type="SAM" id="MobiDB-lite"/>
    </source>
</evidence>
<dbReference type="Proteomes" id="UP001213000">
    <property type="component" value="Unassembled WGS sequence"/>
</dbReference>
<keyword evidence="3" id="KW-1185">Reference proteome</keyword>
<accession>A0AAD5VPN9</accession>
<sequence>MTIGEEDMNLIRSAYVSHSLLQIRELAGVTLSVFDRLKAAKKKKAQFSAIGRTVCEITIAIVTKADVTTFRTVSSHLRVDGVLENIRIINDQVEKHVKLQGFVTGFIYGYSSRKTLHQCQLCLRDCFDILGLHFSLETLDRVRVLTHQTGESTEDRGSLPSINANSGRVEFTKK</sequence>
<evidence type="ECO:0000313" key="2">
    <source>
        <dbReference type="EMBL" id="KAJ3565999.1"/>
    </source>
</evidence>
<evidence type="ECO:0000313" key="3">
    <source>
        <dbReference type="Proteomes" id="UP001213000"/>
    </source>
</evidence>
<name>A0AAD5VPN9_9AGAR</name>
<organism evidence="2 3">
    <name type="scientific">Leucocoprinus birnbaumii</name>
    <dbReference type="NCBI Taxonomy" id="56174"/>
    <lineage>
        <taxon>Eukaryota</taxon>
        <taxon>Fungi</taxon>
        <taxon>Dikarya</taxon>
        <taxon>Basidiomycota</taxon>
        <taxon>Agaricomycotina</taxon>
        <taxon>Agaricomycetes</taxon>
        <taxon>Agaricomycetidae</taxon>
        <taxon>Agaricales</taxon>
        <taxon>Agaricineae</taxon>
        <taxon>Agaricaceae</taxon>
        <taxon>Leucocoprinus</taxon>
    </lineage>
</organism>